<organism evidence="4 5">
    <name type="scientific">Paenibacillus lacisoli</name>
    <dbReference type="NCBI Taxonomy" id="3064525"/>
    <lineage>
        <taxon>Bacteria</taxon>
        <taxon>Bacillati</taxon>
        <taxon>Bacillota</taxon>
        <taxon>Bacilli</taxon>
        <taxon>Bacillales</taxon>
        <taxon>Paenibacillaceae</taxon>
        <taxon>Paenibacillus</taxon>
    </lineage>
</organism>
<accession>A0ABT9CE87</accession>
<proteinExistence type="predicted"/>
<dbReference type="InterPro" id="IPR050135">
    <property type="entry name" value="dGTPase-like"/>
</dbReference>
<evidence type="ECO:0000256" key="2">
    <source>
        <dbReference type="SAM" id="MobiDB-lite"/>
    </source>
</evidence>
<dbReference type="SUPFAM" id="SSF109604">
    <property type="entry name" value="HD-domain/PDEase-like"/>
    <property type="match status" value="1"/>
</dbReference>
<sequence>MTISEKRQHRQHPEQTRSDATRAAYERDYSRLIHSPTFRRLQGKSQVFGAGTGDYYRTRLTHSLEVAQIAREAARSLIRLYPDIDLSRAANPGLVLDSEVVECAAIAHDFGHPPFGHKGEEVLDGILDRLVEEKVKEAFQGKQPTPQEILDVQAKVRSKYEHFEGNAHNFRLIMFLEKRENIDGLNLSDAVLLGINKYPYSGMVSKKGMYRHEWEYISHIRDEWGIPAGKKTLEAQLMDLCDDIAYSAHDLEDGIKAGKIEVHEHFLFDPHLNRLIVEKIMTLEDSFWKGWDELQIQHKVQNVLEAFLKVWNEKMPVCEQDYSRTRREVKGHWVSLFANSLGVLDEGDWKKVTFVREGAEDVDMLRTVSVLKSFAWVTMIKDMRVQRLQKRSEWMIRRLWGAFLDPATSKSIIPTDWLQRYERDQAQARPIWTWEHMVIDYIAGMTDAYAEKIYNELYGLKVGSIYDVD</sequence>
<dbReference type="NCBIfam" id="TIGR01353">
    <property type="entry name" value="dGTP_triPase"/>
    <property type="match status" value="1"/>
</dbReference>
<dbReference type="PROSITE" id="PS51831">
    <property type="entry name" value="HD"/>
    <property type="match status" value="1"/>
</dbReference>
<dbReference type="RefSeq" id="WP_305024387.1">
    <property type="nucleotide sequence ID" value="NZ_JAUQTB010000006.1"/>
</dbReference>
<dbReference type="Proteomes" id="UP001240171">
    <property type="component" value="Unassembled WGS sequence"/>
</dbReference>
<keyword evidence="1" id="KW-0378">Hydrolase</keyword>
<feature type="domain" description="HD" evidence="3">
    <location>
        <begin position="59"/>
        <end position="247"/>
    </location>
</feature>
<evidence type="ECO:0000256" key="1">
    <source>
        <dbReference type="ARBA" id="ARBA00022801"/>
    </source>
</evidence>
<evidence type="ECO:0000313" key="5">
    <source>
        <dbReference type="Proteomes" id="UP001240171"/>
    </source>
</evidence>
<dbReference type="PANTHER" id="PTHR11373:SF32">
    <property type="entry name" value="DEOXYGUANOSINETRIPHOSPHATE TRIPHOSPHOHYDROLASE"/>
    <property type="match status" value="1"/>
</dbReference>
<dbReference type="Pfam" id="PF01966">
    <property type="entry name" value="HD"/>
    <property type="match status" value="1"/>
</dbReference>
<dbReference type="Gene3D" id="1.10.3210.10">
    <property type="entry name" value="Hypothetical protein af1432"/>
    <property type="match status" value="1"/>
</dbReference>
<evidence type="ECO:0000259" key="3">
    <source>
        <dbReference type="PROSITE" id="PS51831"/>
    </source>
</evidence>
<dbReference type="InterPro" id="IPR003607">
    <property type="entry name" value="HD/PDEase_dom"/>
</dbReference>
<name>A0ABT9CE87_9BACL</name>
<protein>
    <submittedName>
        <fullName evidence="4">DNTP triphosphohydrolase</fullName>
    </submittedName>
</protein>
<dbReference type="SMART" id="SM00471">
    <property type="entry name" value="HDc"/>
    <property type="match status" value="1"/>
</dbReference>
<keyword evidence="5" id="KW-1185">Reference proteome</keyword>
<comment type="caution">
    <text evidence="4">The sequence shown here is derived from an EMBL/GenBank/DDBJ whole genome shotgun (WGS) entry which is preliminary data.</text>
</comment>
<dbReference type="InterPro" id="IPR026875">
    <property type="entry name" value="PHydrolase_assoc_dom"/>
</dbReference>
<reference evidence="4 5" key="1">
    <citation type="submission" date="2023-07" db="EMBL/GenBank/DDBJ databases">
        <title>Paenibacillus sp. JX-17 nov. isolated from soil.</title>
        <authorList>
            <person name="Wan Y."/>
            <person name="Liu B."/>
        </authorList>
    </citation>
    <scope>NUCLEOTIDE SEQUENCE [LARGE SCALE GENOMIC DNA]</scope>
    <source>
        <strain evidence="4 5">JX-17</strain>
    </source>
</reference>
<feature type="region of interest" description="Disordered" evidence="2">
    <location>
        <begin position="1"/>
        <end position="21"/>
    </location>
</feature>
<gene>
    <name evidence="4" type="primary">dgt</name>
    <name evidence="4" type="ORF">Q5741_12245</name>
</gene>
<dbReference type="Pfam" id="PF13286">
    <property type="entry name" value="HD_assoc"/>
    <property type="match status" value="1"/>
</dbReference>
<dbReference type="CDD" id="cd00077">
    <property type="entry name" value="HDc"/>
    <property type="match status" value="1"/>
</dbReference>
<dbReference type="InterPro" id="IPR006261">
    <property type="entry name" value="dGTPase"/>
</dbReference>
<dbReference type="EMBL" id="JAUQTB010000006">
    <property type="protein sequence ID" value="MDO7907180.1"/>
    <property type="molecule type" value="Genomic_DNA"/>
</dbReference>
<evidence type="ECO:0000313" key="4">
    <source>
        <dbReference type="EMBL" id="MDO7907180.1"/>
    </source>
</evidence>
<dbReference type="InterPro" id="IPR006674">
    <property type="entry name" value="HD_domain"/>
</dbReference>
<dbReference type="PANTHER" id="PTHR11373">
    <property type="entry name" value="DEOXYNUCLEOSIDE TRIPHOSPHATE TRIPHOSPHOHYDROLASE"/>
    <property type="match status" value="1"/>
</dbReference>